<feature type="compositionally biased region" description="Polar residues" evidence="1">
    <location>
        <begin position="138"/>
        <end position="151"/>
    </location>
</feature>
<dbReference type="AlphaFoldDB" id="H6QR14"/>
<dbReference type="KEGG" id="pgr:PGTG_21329"/>
<dbReference type="VEuPathDB" id="FungiDB:PGTG_21329"/>
<dbReference type="eggNOG" id="ENOG502SDW9">
    <property type="taxonomic scope" value="Eukaryota"/>
</dbReference>
<feature type="region of interest" description="Disordered" evidence="1">
    <location>
        <begin position="18"/>
        <end position="40"/>
    </location>
</feature>
<feature type="compositionally biased region" description="Polar residues" evidence="1">
    <location>
        <begin position="158"/>
        <end position="169"/>
    </location>
</feature>
<feature type="region of interest" description="Disordered" evidence="1">
    <location>
        <begin position="133"/>
        <end position="178"/>
    </location>
</feature>
<reference evidence="3" key="1">
    <citation type="journal article" date="2011" name="Proc. Natl. Acad. Sci. U.S.A.">
        <title>Obligate biotrophy features unraveled by the genomic analysis of rust fungi.</title>
        <authorList>
            <person name="Duplessis S."/>
            <person name="Cuomo C.A."/>
            <person name="Lin Y.-C."/>
            <person name="Aerts A."/>
            <person name="Tisserant E."/>
            <person name="Veneault-Fourrey C."/>
            <person name="Joly D.L."/>
            <person name="Hacquard S."/>
            <person name="Amselem J."/>
            <person name="Cantarel B.L."/>
            <person name="Chiu R."/>
            <person name="Coutinho P.M."/>
            <person name="Feau N."/>
            <person name="Field M."/>
            <person name="Frey P."/>
            <person name="Gelhaye E."/>
            <person name="Goldberg J."/>
            <person name="Grabherr M.G."/>
            <person name="Kodira C.D."/>
            <person name="Kohler A."/>
            <person name="Kuees U."/>
            <person name="Lindquist E.A."/>
            <person name="Lucas S.M."/>
            <person name="Mago R."/>
            <person name="Mauceli E."/>
            <person name="Morin E."/>
            <person name="Murat C."/>
            <person name="Pangilinan J.L."/>
            <person name="Park R."/>
            <person name="Pearson M."/>
            <person name="Quesneville H."/>
            <person name="Rouhier N."/>
            <person name="Sakthikumar S."/>
            <person name="Salamov A.A."/>
            <person name="Schmutz J."/>
            <person name="Selles B."/>
            <person name="Shapiro H."/>
            <person name="Tanguay P."/>
            <person name="Tuskan G.A."/>
            <person name="Henrissat B."/>
            <person name="Van de Peer Y."/>
            <person name="Rouze P."/>
            <person name="Ellis J.G."/>
            <person name="Dodds P.N."/>
            <person name="Schein J.E."/>
            <person name="Zhong S."/>
            <person name="Hamelin R.C."/>
            <person name="Grigoriev I.V."/>
            <person name="Szabo L.J."/>
            <person name="Martin F."/>
        </authorList>
    </citation>
    <scope>NUCLEOTIDE SEQUENCE [LARGE SCALE GENOMIC DNA]</scope>
    <source>
        <strain evidence="3">CRL 75-36-700-3 / race SCCL</strain>
    </source>
</reference>
<gene>
    <name evidence="2" type="ORF">PGTG_21329</name>
</gene>
<dbReference type="EMBL" id="DS178277">
    <property type="protein sequence ID" value="EHS62958.1"/>
    <property type="molecule type" value="Genomic_DNA"/>
</dbReference>
<dbReference type="RefSeq" id="XP_003890041.1">
    <property type="nucleotide sequence ID" value="XM_003889992.1"/>
</dbReference>
<organism evidence="2 3">
    <name type="scientific">Puccinia graminis f. sp. tritici (strain CRL 75-36-700-3 / race SCCL)</name>
    <name type="common">Black stem rust fungus</name>
    <dbReference type="NCBI Taxonomy" id="418459"/>
    <lineage>
        <taxon>Eukaryota</taxon>
        <taxon>Fungi</taxon>
        <taxon>Dikarya</taxon>
        <taxon>Basidiomycota</taxon>
        <taxon>Pucciniomycotina</taxon>
        <taxon>Pucciniomycetes</taxon>
        <taxon>Pucciniales</taxon>
        <taxon>Pucciniaceae</taxon>
        <taxon>Puccinia</taxon>
    </lineage>
</organism>
<evidence type="ECO:0000313" key="3">
    <source>
        <dbReference type="Proteomes" id="UP000008783"/>
    </source>
</evidence>
<sequence>MKAVYSTPLFMFSKKYTATTDEQEKTSSPDGSDQPTLHAAPHCEPILTNHRAGFGGWKKSEVKRRVLTNRKAGLSINGKIEKKQSHLPVIDASQIRSKTAEEIGSRSRSRMLAVLIGIEVGCRMRELGSERCKRNRAPTAQHSTLRPQLSLNLARPPNQHSTPTAQNTPWAPPKGLCR</sequence>
<protein>
    <submittedName>
        <fullName evidence="2">Uncharacterized protein</fullName>
    </submittedName>
</protein>
<dbReference type="HOGENOM" id="CLU_1511320_0_0_1"/>
<name>H6QR14_PUCGT</name>
<keyword evidence="3" id="KW-1185">Reference proteome</keyword>
<proteinExistence type="predicted"/>
<accession>H6QR14</accession>
<dbReference type="InParanoid" id="H6QR14"/>
<dbReference type="OrthoDB" id="2514537at2759"/>
<dbReference type="GeneID" id="13540901"/>
<evidence type="ECO:0000313" key="2">
    <source>
        <dbReference type="EMBL" id="EHS62958.1"/>
    </source>
</evidence>
<dbReference type="Proteomes" id="UP000008783">
    <property type="component" value="Unassembled WGS sequence"/>
</dbReference>
<evidence type="ECO:0000256" key="1">
    <source>
        <dbReference type="SAM" id="MobiDB-lite"/>
    </source>
</evidence>